<evidence type="ECO:0000313" key="2">
    <source>
        <dbReference type="EMBL" id="MEE2526528.1"/>
    </source>
</evidence>
<dbReference type="InterPro" id="IPR018692">
    <property type="entry name" value="DUF2189"/>
</dbReference>
<dbReference type="Proteomes" id="UP001354971">
    <property type="component" value="Unassembled WGS sequence"/>
</dbReference>
<keyword evidence="3" id="KW-1185">Reference proteome</keyword>
<feature type="transmembrane region" description="Helical" evidence="1">
    <location>
        <begin position="58"/>
        <end position="78"/>
    </location>
</feature>
<accession>A0ABU7LRJ8</accession>
<dbReference type="EMBL" id="JAZDRP010000005">
    <property type="protein sequence ID" value="MEE2526528.1"/>
    <property type="molecule type" value="Genomic_DNA"/>
</dbReference>
<name>A0ABU7LRJ8_9PROT</name>
<keyword evidence="1" id="KW-0812">Transmembrane</keyword>
<evidence type="ECO:0000313" key="3">
    <source>
        <dbReference type="Proteomes" id="UP001354971"/>
    </source>
</evidence>
<comment type="caution">
    <text evidence="2">The sequence shown here is derived from an EMBL/GenBank/DDBJ whole genome shotgun (WGS) entry which is preliminary data.</text>
</comment>
<feature type="transmembrane region" description="Helical" evidence="1">
    <location>
        <begin position="33"/>
        <end position="52"/>
    </location>
</feature>
<gene>
    <name evidence="2" type="ORF">V0U79_09130</name>
</gene>
<dbReference type="Pfam" id="PF09955">
    <property type="entry name" value="DUF2189"/>
    <property type="match status" value="1"/>
</dbReference>
<feature type="transmembrane region" description="Helical" evidence="1">
    <location>
        <begin position="106"/>
        <end position="131"/>
    </location>
</feature>
<evidence type="ECO:0000256" key="1">
    <source>
        <dbReference type="SAM" id="Phobius"/>
    </source>
</evidence>
<keyword evidence="1" id="KW-1133">Transmembrane helix</keyword>
<protein>
    <submittedName>
        <fullName evidence="2">DUF2189 domain-containing protein</fullName>
    </submittedName>
</protein>
<feature type="transmembrane region" description="Helical" evidence="1">
    <location>
        <begin position="209"/>
        <end position="235"/>
    </location>
</feature>
<reference evidence="2 3" key="1">
    <citation type="submission" date="2024-01" db="EMBL/GenBank/DDBJ databases">
        <title>Hyphobacterium bacterium isolated from marine sediment.</title>
        <authorList>
            <person name="Zhao S."/>
        </authorList>
    </citation>
    <scope>NUCLEOTIDE SEQUENCE [LARGE SCALE GENOMIC DNA]</scope>
    <source>
        <strain evidence="3">HN65</strain>
    </source>
</reference>
<feature type="transmembrane region" description="Helical" evidence="1">
    <location>
        <begin position="151"/>
        <end position="176"/>
    </location>
</feature>
<sequence>MAAVQINDIRPGAPMRWLKAGAGDMARAPMVSIGYGLIFVAIGAALSLGLWFVGAAAWIPVALSSFALIAPLFAVGIYQISKHIDEGKAVTFSDVWLVSGEKISQVAFLGLLLIILLLGWARIAQFLYAYFASQDYTTLSEFTSWLLGNPAGLAMAVIGTVIGGMLALAAFAISAISFPMLIDKQIDAATALIASVTAVRRNLFPMLTWAWLIAFWTVIGTAFFGVGLAIVFPWLGHASWRAYQDFCTDCGPSSAG</sequence>
<dbReference type="RefSeq" id="WP_330199191.1">
    <property type="nucleotide sequence ID" value="NZ_JAZDRP010000005.1"/>
</dbReference>
<proteinExistence type="predicted"/>
<keyword evidence="1" id="KW-0472">Membrane</keyword>
<organism evidence="2 3">
    <name type="scientific">Hyphobacterium lacteum</name>
    <dbReference type="NCBI Taxonomy" id="3116575"/>
    <lineage>
        <taxon>Bacteria</taxon>
        <taxon>Pseudomonadati</taxon>
        <taxon>Pseudomonadota</taxon>
        <taxon>Alphaproteobacteria</taxon>
        <taxon>Maricaulales</taxon>
        <taxon>Maricaulaceae</taxon>
        <taxon>Hyphobacterium</taxon>
    </lineage>
</organism>